<gene>
    <name evidence="1" type="ORF">SMRZ_LOCUS624</name>
</gene>
<dbReference type="AlphaFoldDB" id="A0A183L9Z9"/>
<reference evidence="1 2" key="1">
    <citation type="submission" date="2018-11" db="EMBL/GenBank/DDBJ databases">
        <authorList>
            <consortium name="Pathogen Informatics"/>
        </authorList>
    </citation>
    <scope>NUCLEOTIDE SEQUENCE [LARGE SCALE GENOMIC DNA]</scope>
    <source>
        <strain evidence="1 2">Zambia</strain>
    </source>
</reference>
<name>A0A183L9Z9_9TREM</name>
<accession>A0A183L9Z9</accession>
<evidence type="ECO:0000313" key="2">
    <source>
        <dbReference type="Proteomes" id="UP000277204"/>
    </source>
</evidence>
<dbReference type="EMBL" id="UZAI01000118">
    <property type="protein sequence ID" value="VDO48779.1"/>
    <property type="molecule type" value="Genomic_DNA"/>
</dbReference>
<organism evidence="1 2">
    <name type="scientific">Schistosoma margrebowiei</name>
    <dbReference type="NCBI Taxonomy" id="48269"/>
    <lineage>
        <taxon>Eukaryota</taxon>
        <taxon>Metazoa</taxon>
        <taxon>Spiralia</taxon>
        <taxon>Lophotrochozoa</taxon>
        <taxon>Platyhelminthes</taxon>
        <taxon>Trematoda</taxon>
        <taxon>Digenea</taxon>
        <taxon>Strigeidida</taxon>
        <taxon>Schistosomatoidea</taxon>
        <taxon>Schistosomatidae</taxon>
        <taxon>Schistosoma</taxon>
    </lineage>
</organism>
<sequence length="113" mass="12878">MTSFRRTMKAPRPNDPAQRAKLRQNNPPELQIFTISKCSYVYVTNMYVIPDCTSSALSVFAYEFTEFGVTTFNDSLSIIYGDFNSYDCCFLSSLDHQNAVDIPTRLNDHSDLV</sequence>
<keyword evidence="2" id="KW-1185">Reference proteome</keyword>
<evidence type="ECO:0000313" key="1">
    <source>
        <dbReference type="EMBL" id="VDO48779.1"/>
    </source>
</evidence>
<proteinExistence type="predicted"/>
<dbReference type="Proteomes" id="UP000277204">
    <property type="component" value="Unassembled WGS sequence"/>
</dbReference>
<protein>
    <submittedName>
        <fullName evidence="1">Uncharacterized protein</fullName>
    </submittedName>
</protein>